<evidence type="ECO:0000259" key="1">
    <source>
        <dbReference type="PROSITE" id="PS50215"/>
    </source>
</evidence>
<dbReference type="PANTHER" id="PTHR11905">
    <property type="entry name" value="ADAM A DISINTEGRIN AND METALLOPROTEASE DOMAIN"/>
    <property type="match status" value="1"/>
</dbReference>
<dbReference type="GO" id="GO:0004222">
    <property type="term" value="F:metalloendopeptidase activity"/>
    <property type="evidence" value="ECO:0007669"/>
    <property type="project" value="InterPro"/>
</dbReference>
<dbReference type="GO" id="GO:0006508">
    <property type="term" value="P:proteolysis"/>
    <property type="evidence" value="ECO:0007669"/>
    <property type="project" value="UniProtKB-KW"/>
</dbReference>
<dbReference type="SUPFAM" id="SSF55486">
    <property type="entry name" value="Metalloproteases ('zincins'), catalytic domain"/>
    <property type="match status" value="1"/>
</dbReference>
<dbReference type="InterPro" id="IPR024079">
    <property type="entry name" value="MetalloPept_cat_dom_sf"/>
</dbReference>
<keyword evidence="2" id="KW-0378">Hydrolase</keyword>
<dbReference type="Pfam" id="PF13582">
    <property type="entry name" value="Reprolysin_3"/>
    <property type="match status" value="1"/>
</dbReference>
<keyword evidence="2" id="KW-0645">Protease</keyword>
<evidence type="ECO:0000313" key="2">
    <source>
        <dbReference type="EMBL" id="QDV05906.1"/>
    </source>
</evidence>
<reference evidence="2 3" key="1">
    <citation type="submission" date="2019-02" db="EMBL/GenBank/DDBJ databases">
        <title>Deep-cultivation of Planctomycetes and their phenomic and genomic characterization uncovers novel biology.</title>
        <authorList>
            <person name="Wiegand S."/>
            <person name="Jogler M."/>
            <person name="Boedeker C."/>
            <person name="Pinto D."/>
            <person name="Vollmers J."/>
            <person name="Rivas-Marin E."/>
            <person name="Kohn T."/>
            <person name="Peeters S.H."/>
            <person name="Heuer A."/>
            <person name="Rast P."/>
            <person name="Oberbeckmann S."/>
            <person name="Bunk B."/>
            <person name="Jeske O."/>
            <person name="Meyerdierks A."/>
            <person name="Storesund J.E."/>
            <person name="Kallscheuer N."/>
            <person name="Luecker S."/>
            <person name="Lage O.M."/>
            <person name="Pohl T."/>
            <person name="Merkel B.J."/>
            <person name="Hornburger P."/>
            <person name="Mueller R.-W."/>
            <person name="Bruemmer F."/>
            <person name="Labrenz M."/>
            <person name="Spormann A.M."/>
            <person name="Op den Camp H."/>
            <person name="Overmann J."/>
            <person name="Amann R."/>
            <person name="Jetten M.S.M."/>
            <person name="Mascher T."/>
            <person name="Medema M.H."/>
            <person name="Devos D.P."/>
            <person name="Kaster A.-K."/>
            <person name="Ovreas L."/>
            <person name="Rohde M."/>
            <person name="Galperin M.Y."/>
            <person name="Jogler C."/>
        </authorList>
    </citation>
    <scope>NUCLEOTIDE SEQUENCE [LARGE SCALE GENOMIC DNA]</scope>
    <source>
        <strain evidence="2 3">Poly30</strain>
    </source>
</reference>
<keyword evidence="2" id="KW-0482">Metalloprotease</keyword>
<dbReference type="AlphaFoldDB" id="A0A518EPA2"/>
<organism evidence="2 3">
    <name type="scientific">Saltatorellus ferox</name>
    <dbReference type="NCBI Taxonomy" id="2528018"/>
    <lineage>
        <taxon>Bacteria</taxon>
        <taxon>Pseudomonadati</taxon>
        <taxon>Planctomycetota</taxon>
        <taxon>Planctomycetia</taxon>
        <taxon>Planctomycetia incertae sedis</taxon>
        <taxon>Saltatorellus</taxon>
    </lineage>
</organism>
<name>A0A518EPA2_9BACT</name>
<dbReference type="PANTHER" id="PTHR11905:SF159">
    <property type="entry name" value="ADAM METALLOPROTEASE"/>
    <property type="match status" value="1"/>
</dbReference>
<keyword evidence="3" id="KW-1185">Reference proteome</keyword>
<sequence precursor="true">MLPILSSLALLAAPQAVPPVGSLQQLDVPTAATGTVTIAVELDGEFAQLVLERHSLRAADFKLFATRPDGTPVEMPAPIPNTWRGYIEGRTDSLVTASITSEGLSAIASDYGSEVEWQIQPAEGFDADVYSVARLTEIDSPTGICGVPNGPLTITPGLNGQPGTSSSFLGTGLQLTEIALDADFEMFQRNGNSVSATVDDLERVMNRVDTIYTRDVDVTFQITALVVRSSSNDPYSTNDAGTVLDQFRNHWNANFVGVRKDTAHLFTGRSMNGSVIGLAYVGVICNSSTGYGLSESRFTNNIGARTGLTAHEIGHNFNASHCDGNGDCRIMCSGLGGCQGDVTRFGNPSANGIRNYAISRNCLLDLSPALALPVFDDVEGGLNRDIWISQQGVSASTAAVGEPSGTQSLEMDALNASPELDDVLISNYILLGSVPQAFVSFESQHRGVPIGGQLVLEIYDSSRDWIELARLSSDGIDQNTFESTTVMVPAAGLHDKAQLRFRTEVNGTSENWFIDDIRVADMGCGSITNYCVAGPNSVSALGGTLQGFGSTSIAANDLLIVGFSLPPSSFGIWLYAENQIQNPLGDGFLCVSGQQIFRVSIAQTNLFGENSLALDQNNLAAGSVINPGDTFNFQVWYRDTTSAGYNLSDALSVVFCP</sequence>
<dbReference type="InterPro" id="IPR001590">
    <property type="entry name" value="Peptidase_M12B"/>
</dbReference>
<accession>A0A518EPA2</accession>
<dbReference type="EMBL" id="CP036434">
    <property type="protein sequence ID" value="QDV05906.1"/>
    <property type="molecule type" value="Genomic_DNA"/>
</dbReference>
<evidence type="ECO:0000313" key="3">
    <source>
        <dbReference type="Proteomes" id="UP000320390"/>
    </source>
</evidence>
<dbReference type="PROSITE" id="PS50215">
    <property type="entry name" value="ADAM_MEPRO"/>
    <property type="match status" value="1"/>
</dbReference>
<dbReference type="OrthoDB" id="221805at2"/>
<proteinExistence type="predicted"/>
<feature type="domain" description="Peptidase M12B" evidence="1">
    <location>
        <begin position="174"/>
        <end position="332"/>
    </location>
</feature>
<dbReference type="Gene3D" id="3.40.390.10">
    <property type="entry name" value="Collagenase (Catalytic Domain)"/>
    <property type="match status" value="1"/>
</dbReference>
<dbReference type="RefSeq" id="WP_145195604.1">
    <property type="nucleotide sequence ID" value="NZ_CP036434.1"/>
</dbReference>
<protein>
    <submittedName>
        <fullName evidence="2">Reprolysin (M12B) family zinc metalloprotease</fullName>
    </submittedName>
</protein>
<gene>
    <name evidence="2" type="ORF">Poly30_14090</name>
</gene>
<dbReference type="Proteomes" id="UP000320390">
    <property type="component" value="Chromosome"/>
</dbReference>